<reference evidence="10 11" key="1">
    <citation type="submission" date="2020-04" db="EMBL/GenBank/DDBJ databases">
        <authorList>
            <person name="Hogendoorn C."/>
        </authorList>
    </citation>
    <scope>NUCLEOTIDE SEQUENCE [LARGE SCALE GENOMIC DNA]</scope>
    <source>
        <strain evidence="10">COOX1</strain>
    </source>
</reference>
<sequence length="422" mass="47709">MIRWPRWIGWVILLAFVLRITALMTYGLSLTLHSDDQGYVHSAIRLLQTGTLTYRGPSEPARFELDPTVKIMPGQPFLLAAIFWLFGTGTVGVYAAKIATILIGLAGIYGIYLLGRYCFGEAAGLIAALLLAVSVEQILTDNLLLTETPFMTSLIYLVYFSVKVASKRKPVYFYALLFFYLVALFFKATVALYPLVLFVYLLFKRYPFPLMIRQAAITLVAILVVLGPWWVRNYVHYHQFIPLTAGDGNPLLMGTYQGVGYPNHEPLSALLQRLQTEYPNADSFTWMQVQKEVAVERLREWWQSSPGSLLYSYLLRKPIILWGGTFYWIEIFRISPETVVVLHHLAVVGGVAGGLLYLALNRHNRGEMLFIAMVLGYFTVVYSVYFVFGRYNVAEMPLVFLGIGAGAVAVRRCVRIWGHPSQ</sequence>
<evidence type="ECO:0000313" key="11">
    <source>
        <dbReference type="Proteomes" id="UP000502196"/>
    </source>
</evidence>
<evidence type="ECO:0000256" key="2">
    <source>
        <dbReference type="ARBA" id="ARBA00022475"/>
    </source>
</evidence>
<evidence type="ECO:0000256" key="1">
    <source>
        <dbReference type="ARBA" id="ARBA00004651"/>
    </source>
</evidence>
<feature type="transmembrane region" description="Helical" evidence="8">
    <location>
        <begin position="143"/>
        <end position="162"/>
    </location>
</feature>
<dbReference type="GO" id="GO:0005886">
    <property type="term" value="C:plasma membrane"/>
    <property type="evidence" value="ECO:0007669"/>
    <property type="project" value="UniProtKB-SubCell"/>
</dbReference>
<dbReference type="InterPro" id="IPR038731">
    <property type="entry name" value="RgtA/B/C-like"/>
</dbReference>
<feature type="transmembrane region" description="Helical" evidence="8">
    <location>
        <begin position="108"/>
        <end position="131"/>
    </location>
</feature>
<evidence type="ECO:0000256" key="3">
    <source>
        <dbReference type="ARBA" id="ARBA00022676"/>
    </source>
</evidence>
<dbReference type="GO" id="GO:0016763">
    <property type="term" value="F:pentosyltransferase activity"/>
    <property type="evidence" value="ECO:0007669"/>
    <property type="project" value="TreeGrafter"/>
</dbReference>
<feature type="transmembrane region" description="Helical" evidence="8">
    <location>
        <begin position="77"/>
        <end position="96"/>
    </location>
</feature>
<feature type="transmembrane region" description="Helical" evidence="8">
    <location>
        <begin position="369"/>
        <end position="388"/>
    </location>
</feature>
<evidence type="ECO:0000256" key="8">
    <source>
        <dbReference type="SAM" id="Phobius"/>
    </source>
</evidence>
<keyword evidence="3" id="KW-0328">Glycosyltransferase</keyword>
<dbReference type="RefSeq" id="WP_170085974.1">
    <property type="nucleotide sequence ID" value="NZ_CP047972.1"/>
</dbReference>
<protein>
    <recommendedName>
        <fullName evidence="9">Glycosyltransferase RgtA/B/C/D-like domain-containing protein</fullName>
    </recommendedName>
</protein>
<dbReference type="InterPro" id="IPR050297">
    <property type="entry name" value="LipidA_mod_glycosyltrf_83"/>
</dbReference>
<feature type="transmembrane region" description="Helical" evidence="8">
    <location>
        <begin position="7"/>
        <end position="28"/>
    </location>
</feature>
<evidence type="ECO:0000256" key="6">
    <source>
        <dbReference type="ARBA" id="ARBA00022989"/>
    </source>
</evidence>
<dbReference type="AlphaFoldDB" id="A0A6F9ED14"/>
<keyword evidence="4" id="KW-0808">Transferase</keyword>
<name>A0A6F9ED14_9BACL</name>
<dbReference type="EMBL" id="LR792683">
    <property type="protein sequence ID" value="CAB3394376.1"/>
    <property type="molecule type" value="Genomic_DNA"/>
</dbReference>
<feature type="transmembrane region" description="Helical" evidence="8">
    <location>
        <begin position="394"/>
        <end position="414"/>
    </location>
</feature>
<feature type="transmembrane region" description="Helical" evidence="8">
    <location>
        <begin position="174"/>
        <end position="203"/>
    </location>
</feature>
<feature type="transmembrane region" description="Helical" evidence="8">
    <location>
        <begin position="309"/>
        <end position="329"/>
    </location>
</feature>
<feature type="transmembrane region" description="Helical" evidence="8">
    <location>
        <begin position="215"/>
        <end position="231"/>
    </location>
</feature>
<dbReference type="GO" id="GO:0009103">
    <property type="term" value="P:lipopolysaccharide biosynthetic process"/>
    <property type="evidence" value="ECO:0007669"/>
    <property type="project" value="UniProtKB-ARBA"/>
</dbReference>
<organism evidence="10 11">
    <name type="scientific">Kyrpidia spormannii</name>
    <dbReference type="NCBI Taxonomy" id="2055160"/>
    <lineage>
        <taxon>Bacteria</taxon>
        <taxon>Bacillati</taxon>
        <taxon>Bacillota</taxon>
        <taxon>Bacilli</taxon>
        <taxon>Bacillales</taxon>
        <taxon>Alicyclobacillaceae</taxon>
        <taxon>Kyrpidia</taxon>
    </lineage>
</organism>
<feature type="domain" description="Glycosyltransferase RgtA/B/C/D-like" evidence="9">
    <location>
        <begin position="73"/>
        <end position="225"/>
    </location>
</feature>
<evidence type="ECO:0000256" key="4">
    <source>
        <dbReference type="ARBA" id="ARBA00022679"/>
    </source>
</evidence>
<accession>A0A6F9ED14</accession>
<dbReference type="PANTHER" id="PTHR33908:SF11">
    <property type="entry name" value="MEMBRANE PROTEIN"/>
    <property type="match status" value="1"/>
</dbReference>
<dbReference type="Proteomes" id="UP000502196">
    <property type="component" value="Chromosome"/>
</dbReference>
<evidence type="ECO:0000259" key="9">
    <source>
        <dbReference type="Pfam" id="PF13231"/>
    </source>
</evidence>
<keyword evidence="5 8" id="KW-0812">Transmembrane</keyword>
<dbReference type="Pfam" id="PF13231">
    <property type="entry name" value="PMT_2"/>
    <property type="match status" value="1"/>
</dbReference>
<keyword evidence="7 8" id="KW-0472">Membrane</keyword>
<feature type="transmembrane region" description="Helical" evidence="8">
    <location>
        <begin position="341"/>
        <end position="360"/>
    </location>
</feature>
<dbReference type="PANTHER" id="PTHR33908">
    <property type="entry name" value="MANNOSYLTRANSFERASE YKCB-RELATED"/>
    <property type="match status" value="1"/>
</dbReference>
<comment type="subcellular location">
    <subcellularLocation>
        <location evidence="1">Cell membrane</location>
        <topology evidence="1">Multi-pass membrane protein</topology>
    </subcellularLocation>
</comment>
<evidence type="ECO:0000256" key="7">
    <source>
        <dbReference type="ARBA" id="ARBA00023136"/>
    </source>
</evidence>
<keyword evidence="6 8" id="KW-1133">Transmembrane helix</keyword>
<evidence type="ECO:0000256" key="5">
    <source>
        <dbReference type="ARBA" id="ARBA00022692"/>
    </source>
</evidence>
<keyword evidence="2" id="KW-1003">Cell membrane</keyword>
<gene>
    <name evidence="10" type="ORF">COOX1_2383</name>
</gene>
<proteinExistence type="predicted"/>
<evidence type="ECO:0000313" key="10">
    <source>
        <dbReference type="EMBL" id="CAB3394376.1"/>
    </source>
</evidence>